<name>A0AAD5N1N4_PARTN</name>
<protein>
    <recommendedName>
        <fullName evidence="8">Glycosyltransferase family 92 protein</fullName>
        <ecNumber evidence="8">2.4.1.-</ecNumber>
    </recommendedName>
</protein>
<keyword evidence="6" id="KW-1133">Transmembrane helix</keyword>
<dbReference type="EC" id="2.4.1.-" evidence="8"/>
<keyword evidence="10" id="KW-1185">Reference proteome</keyword>
<evidence type="ECO:0000256" key="4">
    <source>
        <dbReference type="ARBA" id="ARBA00022679"/>
    </source>
</evidence>
<evidence type="ECO:0000256" key="3">
    <source>
        <dbReference type="ARBA" id="ARBA00022676"/>
    </source>
</evidence>
<comment type="caution">
    <text evidence="9">The sequence shown here is derived from an EMBL/GenBank/DDBJ whole genome shotgun (WGS) entry which is preliminary data.</text>
</comment>
<evidence type="ECO:0000256" key="7">
    <source>
        <dbReference type="ARBA" id="ARBA00023136"/>
    </source>
</evidence>
<gene>
    <name evidence="9" type="ORF">KIN20_016689</name>
</gene>
<comment type="subcellular location">
    <subcellularLocation>
        <location evidence="1">Membrane</location>
        <topology evidence="1">Single-pass membrane protein</topology>
    </subcellularLocation>
</comment>
<evidence type="ECO:0000256" key="1">
    <source>
        <dbReference type="ARBA" id="ARBA00004167"/>
    </source>
</evidence>
<sequence>MDLSAATYYFSACLAPLYGAELKWLILSEFLEHHKIQGVEYFYIYLNEIDEYSRILLDDYVRSGEAEVVILRDPYERDSELWQLPQLQECLIRARGHSNWVAMIDLDGRLTPTEYHGTLADYLKSISDPTIAELTFRQQLVLTNETESEKYTNESQVAELMPTWRYHNTSQLLPSEHNTMYIVNPKKAVIANIHGIDLFYDGYRRYHLKDDEAVVR</sequence>
<comment type="similarity">
    <text evidence="2 8">Belongs to the glycosyltransferase 92 family.</text>
</comment>
<keyword evidence="5" id="KW-0812">Transmembrane</keyword>
<keyword evidence="3 8" id="KW-0328">Glycosyltransferase</keyword>
<evidence type="ECO:0000313" key="9">
    <source>
        <dbReference type="EMBL" id="KAJ1358291.1"/>
    </source>
</evidence>
<dbReference type="GO" id="GO:0005737">
    <property type="term" value="C:cytoplasm"/>
    <property type="evidence" value="ECO:0007669"/>
    <property type="project" value="TreeGrafter"/>
</dbReference>
<dbReference type="Proteomes" id="UP001196413">
    <property type="component" value="Unassembled WGS sequence"/>
</dbReference>
<dbReference type="GO" id="GO:0016020">
    <property type="term" value="C:membrane"/>
    <property type="evidence" value="ECO:0007669"/>
    <property type="project" value="UniProtKB-SubCell"/>
</dbReference>
<dbReference type="AlphaFoldDB" id="A0AAD5N1N4"/>
<dbReference type="EMBL" id="JAHQIW010003358">
    <property type="protein sequence ID" value="KAJ1358291.1"/>
    <property type="molecule type" value="Genomic_DNA"/>
</dbReference>
<evidence type="ECO:0000256" key="6">
    <source>
        <dbReference type="ARBA" id="ARBA00022989"/>
    </source>
</evidence>
<dbReference type="InterPro" id="IPR008166">
    <property type="entry name" value="Glyco_transf_92"/>
</dbReference>
<organism evidence="9 10">
    <name type="scientific">Parelaphostrongylus tenuis</name>
    <name type="common">Meningeal worm</name>
    <dbReference type="NCBI Taxonomy" id="148309"/>
    <lineage>
        <taxon>Eukaryota</taxon>
        <taxon>Metazoa</taxon>
        <taxon>Ecdysozoa</taxon>
        <taxon>Nematoda</taxon>
        <taxon>Chromadorea</taxon>
        <taxon>Rhabditida</taxon>
        <taxon>Rhabditina</taxon>
        <taxon>Rhabditomorpha</taxon>
        <taxon>Strongyloidea</taxon>
        <taxon>Metastrongylidae</taxon>
        <taxon>Parelaphostrongylus</taxon>
    </lineage>
</organism>
<keyword evidence="4 8" id="KW-0808">Transferase</keyword>
<proteinExistence type="inferred from homology"/>
<dbReference type="PANTHER" id="PTHR21461">
    <property type="entry name" value="GLYCOSYLTRANSFERASE FAMILY 92 PROTEIN"/>
    <property type="match status" value="1"/>
</dbReference>
<reference evidence="9" key="1">
    <citation type="submission" date="2021-06" db="EMBL/GenBank/DDBJ databases">
        <title>Parelaphostrongylus tenuis whole genome reference sequence.</title>
        <authorList>
            <person name="Garwood T.J."/>
            <person name="Larsen P.A."/>
            <person name="Fountain-Jones N.M."/>
            <person name="Garbe J.R."/>
            <person name="Macchietto M.G."/>
            <person name="Kania S.A."/>
            <person name="Gerhold R.W."/>
            <person name="Richards J.E."/>
            <person name="Wolf T.M."/>
        </authorList>
    </citation>
    <scope>NUCLEOTIDE SEQUENCE</scope>
    <source>
        <strain evidence="9">MNPRO001-30</strain>
        <tissue evidence="9">Meninges</tissue>
    </source>
</reference>
<dbReference type="PANTHER" id="PTHR21461:SF40">
    <property type="entry name" value="GLYCOSYLTRANSFERASE FAMILY 92 PROTEIN"/>
    <property type="match status" value="1"/>
</dbReference>
<evidence type="ECO:0000256" key="8">
    <source>
        <dbReference type="RuleBase" id="RU366017"/>
    </source>
</evidence>
<dbReference type="GO" id="GO:0016757">
    <property type="term" value="F:glycosyltransferase activity"/>
    <property type="evidence" value="ECO:0007669"/>
    <property type="project" value="UniProtKB-UniRule"/>
</dbReference>
<accession>A0AAD5N1N4</accession>
<dbReference type="Pfam" id="PF01697">
    <property type="entry name" value="Glyco_transf_92"/>
    <property type="match status" value="1"/>
</dbReference>
<evidence type="ECO:0000313" key="10">
    <source>
        <dbReference type="Proteomes" id="UP001196413"/>
    </source>
</evidence>
<keyword evidence="7" id="KW-0472">Membrane</keyword>
<evidence type="ECO:0000256" key="2">
    <source>
        <dbReference type="ARBA" id="ARBA00007647"/>
    </source>
</evidence>
<evidence type="ECO:0000256" key="5">
    <source>
        <dbReference type="ARBA" id="ARBA00022692"/>
    </source>
</evidence>